<feature type="chain" id="PRO_5035306187" evidence="3">
    <location>
        <begin position="35"/>
        <end position="388"/>
    </location>
</feature>
<dbReference type="InterPro" id="IPR006311">
    <property type="entry name" value="TAT_signal"/>
</dbReference>
<evidence type="ECO:0000256" key="2">
    <source>
        <dbReference type="SAM" id="Phobius"/>
    </source>
</evidence>
<dbReference type="PROSITE" id="PS51318">
    <property type="entry name" value="TAT"/>
    <property type="match status" value="1"/>
</dbReference>
<gene>
    <name evidence="4" type="ORF">Voc01_097350</name>
</gene>
<protein>
    <submittedName>
        <fullName evidence="4">Uncharacterized protein</fullName>
    </submittedName>
</protein>
<keyword evidence="3" id="KW-0732">Signal</keyword>
<feature type="compositionally biased region" description="Low complexity" evidence="1">
    <location>
        <begin position="320"/>
        <end position="331"/>
    </location>
</feature>
<feature type="region of interest" description="Disordered" evidence="1">
    <location>
        <begin position="261"/>
        <end position="359"/>
    </location>
</feature>
<accession>A0A8J4EHK5</accession>
<feature type="signal peptide" evidence="3">
    <location>
        <begin position="1"/>
        <end position="34"/>
    </location>
</feature>
<evidence type="ECO:0000256" key="3">
    <source>
        <dbReference type="SAM" id="SignalP"/>
    </source>
</evidence>
<proteinExistence type="predicted"/>
<sequence length="388" mass="39623">MQSRTATRRRALRRWGAAAAVVGGLLVTVPVANAVDSGPPAGLVWVGRPPSADTSTLYRAGAGGTVRRQPLPWSLNAIGCAPDGSVYGLAASRHGERFRDGPHPVRVRPDGAVDDLGPVTADVRHPLSSGHAAALRTGPGATVTLVVASGDALREVRLRPGPPRLTATRPLPDAATTAIGDWALDARGDLVTVTRAGGRAALLRLAGPTLRPVRTRVTGLPPGSNYGGAAVARDGSLYVVHHRATGRGTIYRVTPSGTARRVTTVDPAESSDAAMCPGPRPAPSVAPSVAPSAAPSSVGPAPAVPAAVAVPPANRPPVPRQAARTPVTPERPTGPAPGPRPGAATRPRPHPAVAAPPREPRVTTRLIPVVGALLLGAVVAVRLIRRNR</sequence>
<evidence type="ECO:0000313" key="5">
    <source>
        <dbReference type="Proteomes" id="UP000635606"/>
    </source>
</evidence>
<organism evidence="4 5">
    <name type="scientific">Virgisporangium ochraceum</name>
    <dbReference type="NCBI Taxonomy" id="65505"/>
    <lineage>
        <taxon>Bacteria</taxon>
        <taxon>Bacillati</taxon>
        <taxon>Actinomycetota</taxon>
        <taxon>Actinomycetes</taxon>
        <taxon>Micromonosporales</taxon>
        <taxon>Micromonosporaceae</taxon>
        <taxon>Virgisporangium</taxon>
    </lineage>
</organism>
<feature type="transmembrane region" description="Helical" evidence="2">
    <location>
        <begin position="366"/>
        <end position="384"/>
    </location>
</feature>
<keyword evidence="2" id="KW-0812">Transmembrane</keyword>
<keyword evidence="5" id="KW-1185">Reference proteome</keyword>
<feature type="compositionally biased region" description="Low complexity" evidence="1">
    <location>
        <begin position="285"/>
        <end position="312"/>
    </location>
</feature>
<evidence type="ECO:0000313" key="4">
    <source>
        <dbReference type="EMBL" id="GIJ74818.1"/>
    </source>
</evidence>
<comment type="caution">
    <text evidence="4">The sequence shown here is derived from an EMBL/GenBank/DDBJ whole genome shotgun (WGS) entry which is preliminary data.</text>
</comment>
<reference evidence="4" key="1">
    <citation type="submission" date="2021-01" db="EMBL/GenBank/DDBJ databases">
        <title>Whole genome shotgun sequence of Virgisporangium ochraceum NBRC 16418.</title>
        <authorList>
            <person name="Komaki H."/>
            <person name="Tamura T."/>
        </authorList>
    </citation>
    <scope>NUCLEOTIDE SEQUENCE</scope>
    <source>
        <strain evidence="4">NBRC 16418</strain>
    </source>
</reference>
<dbReference type="SUPFAM" id="SSF63825">
    <property type="entry name" value="YWTD domain"/>
    <property type="match status" value="1"/>
</dbReference>
<keyword evidence="2" id="KW-1133">Transmembrane helix</keyword>
<dbReference type="EMBL" id="BOPH01000144">
    <property type="protein sequence ID" value="GIJ74818.1"/>
    <property type="molecule type" value="Genomic_DNA"/>
</dbReference>
<name>A0A8J4EHK5_9ACTN</name>
<dbReference type="RefSeq" id="WP_203934613.1">
    <property type="nucleotide sequence ID" value="NZ_BOPH01000144.1"/>
</dbReference>
<dbReference type="Proteomes" id="UP000635606">
    <property type="component" value="Unassembled WGS sequence"/>
</dbReference>
<feature type="compositionally biased region" description="Low complexity" evidence="1">
    <location>
        <begin position="341"/>
        <end position="356"/>
    </location>
</feature>
<evidence type="ECO:0000256" key="1">
    <source>
        <dbReference type="SAM" id="MobiDB-lite"/>
    </source>
</evidence>
<keyword evidence="2" id="KW-0472">Membrane</keyword>
<dbReference type="AlphaFoldDB" id="A0A8J4EHK5"/>